<reference evidence="1 2" key="1">
    <citation type="submission" date="2019-03" db="EMBL/GenBank/DDBJ databases">
        <title>Single cell metagenomics reveals metabolic interactions within the superorganism composed of flagellate Streblomastix strix and complex community of Bacteroidetes bacteria on its surface.</title>
        <authorList>
            <person name="Treitli S.C."/>
            <person name="Kolisko M."/>
            <person name="Husnik F."/>
            <person name="Keeling P."/>
            <person name="Hampl V."/>
        </authorList>
    </citation>
    <scope>NUCLEOTIDE SEQUENCE [LARGE SCALE GENOMIC DNA]</scope>
    <source>
        <strain evidence="1">ST1C</strain>
    </source>
</reference>
<gene>
    <name evidence="1" type="ORF">EZS28_055452</name>
</gene>
<name>A0A5J4Q2E2_9EUKA</name>
<dbReference type="AlphaFoldDB" id="A0A5J4Q2E2"/>
<sequence>VKFNGSSCTQPGSGGAIAIVQRSSYSRISITESTFTNCQTLSGGSSRYGWGGAIYIDIWYNPPTLTAANFNLTDLTFADCTAIENIGNNLHILSDDTTAVGNQIKTGSLITVKDLSNPPYIISDLYTSLQYAYDYMGINYSKIGGVFAQFTDHEPLFDQFFISNVPNPSYIDASNGKDIKFCGGQSSKCKTIKYSTERNP</sequence>
<organism evidence="1 2">
    <name type="scientific">Streblomastix strix</name>
    <dbReference type="NCBI Taxonomy" id="222440"/>
    <lineage>
        <taxon>Eukaryota</taxon>
        <taxon>Metamonada</taxon>
        <taxon>Preaxostyla</taxon>
        <taxon>Oxymonadida</taxon>
        <taxon>Streblomastigidae</taxon>
        <taxon>Streblomastix</taxon>
    </lineage>
</organism>
<feature type="non-terminal residue" evidence="1">
    <location>
        <position position="1"/>
    </location>
</feature>
<comment type="caution">
    <text evidence="1">The sequence shown here is derived from an EMBL/GenBank/DDBJ whole genome shotgun (WGS) entry which is preliminary data.</text>
</comment>
<dbReference type="Proteomes" id="UP000324800">
    <property type="component" value="Unassembled WGS sequence"/>
</dbReference>
<evidence type="ECO:0000313" key="1">
    <source>
        <dbReference type="EMBL" id="KAA6315228.1"/>
    </source>
</evidence>
<evidence type="ECO:0000313" key="2">
    <source>
        <dbReference type="Proteomes" id="UP000324800"/>
    </source>
</evidence>
<dbReference type="EMBL" id="SNRW01047513">
    <property type="protein sequence ID" value="KAA6315228.1"/>
    <property type="molecule type" value="Genomic_DNA"/>
</dbReference>
<proteinExistence type="predicted"/>
<feature type="non-terminal residue" evidence="1">
    <location>
        <position position="200"/>
    </location>
</feature>
<protein>
    <submittedName>
        <fullName evidence="1">Uncharacterized protein</fullName>
    </submittedName>
</protein>
<accession>A0A5J4Q2E2</accession>